<organism evidence="2 3">
    <name type="scientific">Stephania yunnanensis</name>
    <dbReference type="NCBI Taxonomy" id="152371"/>
    <lineage>
        <taxon>Eukaryota</taxon>
        <taxon>Viridiplantae</taxon>
        <taxon>Streptophyta</taxon>
        <taxon>Embryophyta</taxon>
        <taxon>Tracheophyta</taxon>
        <taxon>Spermatophyta</taxon>
        <taxon>Magnoliopsida</taxon>
        <taxon>Ranunculales</taxon>
        <taxon>Menispermaceae</taxon>
        <taxon>Menispermoideae</taxon>
        <taxon>Cissampelideae</taxon>
        <taxon>Stephania</taxon>
    </lineage>
</organism>
<accession>A0AAP0KZ35</accession>
<gene>
    <name evidence="2" type="ORF">Syun_007717</name>
</gene>
<keyword evidence="3" id="KW-1185">Reference proteome</keyword>
<comment type="caution">
    <text evidence="2">The sequence shown here is derived from an EMBL/GenBank/DDBJ whole genome shotgun (WGS) entry which is preliminary data.</text>
</comment>
<evidence type="ECO:0000256" key="1">
    <source>
        <dbReference type="SAM" id="MobiDB-lite"/>
    </source>
</evidence>
<feature type="region of interest" description="Disordered" evidence="1">
    <location>
        <begin position="25"/>
        <end position="67"/>
    </location>
</feature>
<reference evidence="2 3" key="1">
    <citation type="submission" date="2024-01" db="EMBL/GenBank/DDBJ databases">
        <title>Genome assemblies of Stephania.</title>
        <authorList>
            <person name="Yang L."/>
        </authorList>
    </citation>
    <scope>NUCLEOTIDE SEQUENCE [LARGE SCALE GENOMIC DNA]</scope>
    <source>
        <strain evidence="2">YNDBR</strain>
        <tissue evidence="2">Leaf</tissue>
    </source>
</reference>
<protein>
    <submittedName>
        <fullName evidence="2">Uncharacterized protein</fullName>
    </submittedName>
</protein>
<dbReference type="AlphaFoldDB" id="A0AAP0KZ35"/>
<sequence>MEKEEPKGICEKLLSALSPKPALQSFRSDAHLEDAHVSTTTAPNPSLPPMSRLGPPNASPIPRKFEFGSHVNKPEMKKDDGVVHIEFVDALPLLPIPLPPTSSKEKENAKIPCIPSMEKWREKVASAATAEPAVPKPDYFNTKQKVEAPPTVPSIEVQVKKKEASTNIDERASDYIKRAKLKIRSTSNAGIAAIGRAISFK</sequence>
<dbReference type="PANTHER" id="PTHR36746:SF3">
    <property type="entry name" value="DUF4005 DOMAIN-CONTAINING PROTEIN"/>
    <property type="match status" value="1"/>
</dbReference>
<name>A0AAP0KZ35_9MAGN</name>
<evidence type="ECO:0000313" key="3">
    <source>
        <dbReference type="Proteomes" id="UP001420932"/>
    </source>
</evidence>
<dbReference type="Proteomes" id="UP001420932">
    <property type="component" value="Unassembled WGS sequence"/>
</dbReference>
<dbReference type="PANTHER" id="PTHR36746">
    <property type="entry name" value="BNAC04G51760D PROTEIN"/>
    <property type="match status" value="1"/>
</dbReference>
<evidence type="ECO:0000313" key="2">
    <source>
        <dbReference type="EMBL" id="KAK9161376.1"/>
    </source>
</evidence>
<dbReference type="EMBL" id="JBBNAF010000003">
    <property type="protein sequence ID" value="KAK9161376.1"/>
    <property type="molecule type" value="Genomic_DNA"/>
</dbReference>
<proteinExistence type="predicted"/>